<dbReference type="PANTHER" id="PTHR24198">
    <property type="entry name" value="ANKYRIN REPEAT AND PROTEIN KINASE DOMAIN-CONTAINING PROTEIN"/>
    <property type="match status" value="1"/>
</dbReference>
<gene>
    <name evidence="5" type="ORF">FPRO05_06240</name>
</gene>
<evidence type="ECO:0000256" key="2">
    <source>
        <dbReference type="ARBA" id="ARBA00023043"/>
    </source>
</evidence>
<dbReference type="SUPFAM" id="SSF48403">
    <property type="entry name" value="Ankyrin repeat"/>
    <property type="match status" value="2"/>
</dbReference>
<sequence>MAGTKQTARRSSQQCASRPATDTLHRAATDGKIDMLKALLKTRKSDIQRKDNYHRTPLHCAVIYDHLKVVELLLDHNASVKATNNNNFTPLTFAVTHGRLEIFNLLVKNGASMFSVCSKGRTLLHYAAKHGHMEIAKTLLGDGVFPQVQDKERRTALDFAVYYQQWDLVRLLLEAGHHRWVSCQPQMQDDDIRRATTIDDEAVISALKKETETYPRNAVEAAAFLGKEDWIRRFLDEHGCHPQGVTEQTTSPVYVAVDNGHHACVEMLVSHGADVNDSGWAHRTILECALQLRHAPIAGTLLRAGASLGLYNGEAHSSENTTVALLALQGPRVAAELLSHIPSVRALSVWLIGIANSKHVSILQEYFCAVAPSIQKKYDAEYAQTPIARLVKHLIQSRETVVDSTRAQTGVSIGHSADIRTAVLAALDYDFVGVFFLVCTVEPEVLGEVQTSLPDIRYKARRLLPSYINAQTDKELITCLSKASYTLRLPLLYDLCQSGSTTEVQERLEQGGEFVDALGPRNRTPLHAAAQRGHLKIVELLVNYGADLTAKTSFGSTPAEVAAKSGQHSVAAFLNTTWSRRCSMTTQSSVSK</sequence>
<evidence type="ECO:0000256" key="1">
    <source>
        <dbReference type="ARBA" id="ARBA00022737"/>
    </source>
</evidence>
<dbReference type="EMBL" id="PKMI01000072">
    <property type="protein sequence ID" value="RBA10304.1"/>
    <property type="molecule type" value="Genomic_DNA"/>
</dbReference>
<evidence type="ECO:0000256" key="4">
    <source>
        <dbReference type="SAM" id="MobiDB-lite"/>
    </source>
</evidence>
<dbReference type="PROSITE" id="PS50297">
    <property type="entry name" value="ANK_REP_REGION"/>
    <property type="match status" value="5"/>
</dbReference>
<evidence type="ECO:0000256" key="3">
    <source>
        <dbReference type="PROSITE-ProRule" id="PRU00023"/>
    </source>
</evidence>
<feature type="repeat" description="ANK" evidence="3">
    <location>
        <begin position="53"/>
        <end position="85"/>
    </location>
</feature>
<protein>
    <submittedName>
        <fullName evidence="5">Uncharacterized protein</fullName>
    </submittedName>
</protein>
<dbReference type="InterPro" id="IPR002110">
    <property type="entry name" value="Ankyrin_rpt"/>
</dbReference>
<dbReference type="SMART" id="SM00248">
    <property type="entry name" value="ANK"/>
    <property type="match status" value="8"/>
</dbReference>
<keyword evidence="2 3" id="KW-0040">ANK repeat</keyword>
<dbReference type="InterPro" id="IPR036770">
    <property type="entry name" value="Ankyrin_rpt-contain_sf"/>
</dbReference>
<dbReference type="Pfam" id="PF12796">
    <property type="entry name" value="Ank_2"/>
    <property type="match status" value="3"/>
</dbReference>
<dbReference type="Proteomes" id="UP000251714">
    <property type="component" value="Unassembled WGS sequence"/>
</dbReference>
<feature type="repeat" description="ANK" evidence="3">
    <location>
        <begin position="119"/>
        <end position="151"/>
    </location>
</feature>
<keyword evidence="1" id="KW-0677">Repeat</keyword>
<feature type="repeat" description="ANK" evidence="3">
    <location>
        <begin position="86"/>
        <end position="113"/>
    </location>
</feature>
<feature type="repeat" description="ANK" evidence="3">
    <location>
        <begin position="248"/>
        <end position="276"/>
    </location>
</feature>
<dbReference type="PROSITE" id="PS50088">
    <property type="entry name" value="ANK_REPEAT"/>
    <property type="match status" value="5"/>
</dbReference>
<comment type="caution">
    <text evidence="5">The sequence shown here is derived from an EMBL/GenBank/DDBJ whole genome shotgun (WGS) entry which is preliminary data.</text>
</comment>
<dbReference type="Pfam" id="PF13637">
    <property type="entry name" value="Ank_4"/>
    <property type="match status" value="1"/>
</dbReference>
<name>A0A365MNY5_GIBIN</name>
<evidence type="ECO:0000313" key="6">
    <source>
        <dbReference type="Proteomes" id="UP000251714"/>
    </source>
</evidence>
<dbReference type="PRINTS" id="PR01415">
    <property type="entry name" value="ANKYRIN"/>
</dbReference>
<proteinExistence type="predicted"/>
<reference evidence="5 6" key="1">
    <citation type="submission" date="2017-12" db="EMBL/GenBank/DDBJ databases">
        <title>Genome sequence of the mycotoxigenic crop pathogen Fusarium proliferatum, strain ITEM 2341 from Date Palm.</title>
        <authorList>
            <person name="Almiman B.F."/>
            <person name="Shittu T.A."/>
            <person name="Muthumeenakshi S."/>
            <person name="Baroncelli R."/>
            <person name="Sreenivasaprasada S."/>
        </authorList>
    </citation>
    <scope>NUCLEOTIDE SEQUENCE [LARGE SCALE GENOMIC DNA]</scope>
    <source>
        <strain evidence="5 6">ITEM 2341</strain>
    </source>
</reference>
<feature type="region of interest" description="Disordered" evidence="4">
    <location>
        <begin position="1"/>
        <end position="21"/>
    </location>
</feature>
<dbReference type="PANTHER" id="PTHR24198:SF165">
    <property type="entry name" value="ANKYRIN REPEAT-CONTAINING PROTEIN-RELATED"/>
    <property type="match status" value="1"/>
</dbReference>
<evidence type="ECO:0000313" key="5">
    <source>
        <dbReference type="EMBL" id="RBA10304.1"/>
    </source>
</evidence>
<feature type="compositionally biased region" description="Polar residues" evidence="4">
    <location>
        <begin position="1"/>
        <end position="16"/>
    </location>
</feature>
<dbReference type="AlphaFoldDB" id="A0A365MNY5"/>
<accession>A0A365MNY5</accession>
<dbReference type="Gene3D" id="1.25.40.20">
    <property type="entry name" value="Ankyrin repeat-containing domain"/>
    <property type="match status" value="3"/>
</dbReference>
<feature type="repeat" description="ANK" evidence="3">
    <location>
        <begin position="521"/>
        <end position="553"/>
    </location>
</feature>
<organism evidence="5 6">
    <name type="scientific">Gibberella intermedia</name>
    <name type="common">Bulb rot disease fungus</name>
    <name type="synonym">Fusarium proliferatum</name>
    <dbReference type="NCBI Taxonomy" id="948311"/>
    <lineage>
        <taxon>Eukaryota</taxon>
        <taxon>Fungi</taxon>
        <taxon>Dikarya</taxon>
        <taxon>Ascomycota</taxon>
        <taxon>Pezizomycotina</taxon>
        <taxon>Sordariomycetes</taxon>
        <taxon>Hypocreomycetidae</taxon>
        <taxon>Hypocreales</taxon>
        <taxon>Nectriaceae</taxon>
        <taxon>Fusarium</taxon>
        <taxon>Fusarium fujikuroi species complex</taxon>
    </lineage>
</organism>